<proteinExistence type="predicted"/>
<reference evidence="2" key="1">
    <citation type="journal article" date="2014" name="Front. Microbiol.">
        <title>High frequency of phylogenetically diverse reductive dehalogenase-homologous genes in deep subseafloor sedimentary metagenomes.</title>
        <authorList>
            <person name="Kawai M."/>
            <person name="Futagami T."/>
            <person name="Toyoda A."/>
            <person name="Takaki Y."/>
            <person name="Nishi S."/>
            <person name="Hori S."/>
            <person name="Arai W."/>
            <person name="Tsubouchi T."/>
            <person name="Morono Y."/>
            <person name="Uchiyama I."/>
            <person name="Ito T."/>
            <person name="Fujiyama A."/>
            <person name="Inagaki F."/>
            <person name="Takami H."/>
        </authorList>
    </citation>
    <scope>NUCLEOTIDE SEQUENCE</scope>
    <source>
        <strain evidence="2">Expedition CK06-06</strain>
    </source>
</reference>
<organism evidence="2">
    <name type="scientific">marine sediment metagenome</name>
    <dbReference type="NCBI Taxonomy" id="412755"/>
    <lineage>
        <taxon>unclassified sequences</taxon>
        <taxon>metagenomes</taxon>
        <taxon>ecological metagenomes</taxon>
    </lineage>
</organism>
<dbReference type="InterPro" id="IPR032682">
    <property type="entry name" value="Cnd1_C"/>
</dbReference>
<dbReference type="Pfam" id="PF12717">
    <property type="entry name" value="Cnd1"/>
    <property type="match status" value="1"/>
</dbReference>
<feature type="non-terminal residue" evidence="2">
    <location>
        <position position="156"/>
    </location>
</feature>
<dbReference type="Gene3D" id="1.25.10.10">
    <property type="entry name" value="Leucine-rich Repeat Variant"/>
    <property type="match status" value="1"/>
</dbReference>
<gene>
    <name evidence="2" type="ORF">S03H2_38883</name>
</gene>
<evidence type="ECO:0000313" key="2">
    <source>
        <dbReference type="EMBL" id="GAH59592.1"/>
    </source>
</evidence>
<dbReference type="EMBL" id="BARU01024001">
    <property type="protein sequence ID" value="GAH59592.1"/>
    <property type="molecule type" value="Genomic_DNA"/>
</dbReference>
<sequence>MFNLEEFEQDQVVYPLVEKLNKLLDKNKIDKVEKVIKQLEELLVEKEYAISTTYILSILAEHDFNLITENVIKTLENYINSDDPKLKLNTLIIIGFAMLSNQDYINKFLPKFVKNLGDVSKDVRDNIYYFLQEMGQKQPKLMCSYKGELINALSGE</sequence>
<dbReference type="InterPro" id="IPR016024">
    <property type="entry name" value="ARM-type_fold"/>
</dbReference>
<dbReference type="SUPFAM" id="SSF48371">
    <property type="entry name" value="ARM repeat"/>
    <property type="match status" value="1"/>
</dbReference>
<evidence type="ECO:0000259" key="1">
    <source>
        <dbReference type="Pfam" id="PF12717"/>
    </source>
</evidence>
<name>X1GQX7_9ZZZZ</name>
<feature type="domain" description="Condensin complex subunit 1 C-terminal" evidence="1">
    <location>
        <begin position="60"/>
        <end position="154"/>
    </location>
</feature>
<dbReference type="AlphaFoldDB" id="X1GQX7"/>
<dbReference type="InterPro" id="IPR011989">
    <property type="entry name" value="ARM-like"/>
</dbReference>
<accession>X1GQX7</accession>
<protein>
    <recommendedName>
        <fullName evidence="1">Condensin complex subunit 1 C-terminal domain-containing protein</fullName>
    </recommendedName>
</protein>
<comment type="caution">
    <text evidence="2">The sequence shown here is derived from an EMBL/GenBank/DDBJ whole genome shotgun (WGS) entry which is preliminary data.</text>
</comment>